<proteinExistence type="predicted"/>
<name>A0ACB8WVV7_9TELE</name>
<organism evidence="1 2">
    <name type="scientific">Scortum barcoo</name>
    <name type="common">barcoo grunter</name>
    <dbReference type="NCBI Taxonomy" id="214431"/>
    <lineage>
        <taxon>Eukaryota</taxon>
        <taxon>Metazoa</taxon>
        <taxon>Chordata</taxon>
        <taxon>Craniata</taxon>
        <taxon>Vertebrata</taxon>
        <taxon>Euteleostomi</taxon>
        <taxon>Actinopterygii</taxon>
        <taxon>Neopterygii</taxon>
        <taxon>Teleostei</taxon>
        <taxon>Neoteleostei</taxon>
        <taxon>Acanthomorphata</taxon>
        <taxon>Eupercaria</taxon>
        <taxon>Centrarchiformes</taxon>
        <taxon>Terapontoidei</taxon>
        <taxon>Terapontidae</taxon>
        <taxon>Scortum</taxon>
    </lineage>
</organism>
<dbReference type="Proteomes" id="UP000831701">
    <property type="component" value="Chromosome 6"/>
</dbReference>
<protein>
    <submittedName>
        <fullName evidence="1">Uncharacterized protein</fullName>
    </submittedName>
</protein>
<comment type="caution">
    <text evidence="1">The sequence shown here is derived from an EMBL/GenBank/DDBJ whole genome shotgun (WGS) entry which is preliminary data.</text>
</comment>
<sequence>MSVGSPCTEMMVVSVAGEGEVSDTPRSTWSPGIRFGGGGATVWAGITSKLKTDLVLVDGSVTARSYLRDIIEPVIIPQFRQHTPNFLFMDDNAPPHRARIVTAQLQEVGVPHMLLSDRMARASLERRRNREAERRERIFNDKVRTTGVDKEALDMQVKEKKRQEEAEKDKQKALEADMLHHNKAASLLHSRHMKEKRAMEKAIVSYRHQHQGPDPVSCGTTDPGEVQMMPPGLVGEDPDGEGRQRRQKEQLRGWLTQQQSERAAERKQQQLEEQHYDRSRVDIDNQALRLQSIFMERRKAAAVATKEYNLAKIEERRRLEGGRNEDNRADHLQGQLTGGDAEQSMMGAPGLCPSSDRRAPPESPQQVFQFQKYQIEERKRMELEKKLEEEQHDRVRLDSARAALLIERQVARQNKQLRRHMDSANVKLAETHKQQQPDIERGRIDDSFFSKFNTCSR</sequence>
<keyword evidence="2" id="KW-1185">Reference proteome</keyword>
<evidence type="ECO:0000313" key="1">
    <source>
        <dbReference type="EMBL" id="KAI3370823.1"/>
    </source>
</evidence>
<dbReference type="EMBL" id="CM041536">
    <property type="protein sequence ID" value="KAI3370823.1"/>
    <property type="molecule type" value="Genomic_DNA"/>
</dbReference>
<evidence type="ECO:0000313" key="2">
    <source>
        <dbReference type="Proteomes" id="UP000831701"/>
    </source>
</evidence>
<gene>
    <name evidence="1" type="ORF">L3Q82_007350</name>
</gene>
<accession>A0ACB8WVV7</accession>
<reference evidence="1" key="1">
    <citation type="submission" date="2022-04" db="EMBL/GenBank/DDBJ databases">
        <title>Jade perch genome.</title>
        <authorList>
            <person name="Chao B."/>
        </authorList>
    </citation>
    <scope>NUCLEOTIDE SEQUENCE</scope>
    <source>
        <strain evidence="1">CB-2022</strain>
    </source>
</reference>